<reference evidence="2 3" key="1">
    <citation type="submission" date="2019-08" db="EMBL/GenBank/DDBJ databases">
        <title>Deep-cultivation of Planctomycetes and their phenomic and genomic characterization uncovers novel biology.</title>
        <authorList>
            <person name="Wiegand S."/>
            <person name="Jogler M."/>
            <person name="Boedeker C."/>
            <person name="Pinto D."/>
            <person name="Vollmers J."/>
            <person name="Rivas-Marin E."/>
            <person name="Kohn T."/>
            <person name="Peeters S.H."/>
            <person name="Heuer A."/>
            <person name="Rast P."/>
            <person name="Oberbeckmann S."/>
            <person name="Bunk B."/>
            <person name="Jeske O."/>
            <person name="Meyerdierks A."/>
            <person name="Storesund J.E."/>
            <person name="Kallscheuer N."/>
            <person name="Luecker S."/>
            <person name="Lage O.M."/>
            <person name="Pohl T."/>
            <person name="Merkel B.J."/>
            <person name="Hornburger P."/>
            <person name="Mueller R.-W."/>
            <person name="Bruemmer F."/>
            <person name="Labrenz M."/>
            <person name="Spormann A.M."/>
            <person name="Op Den Camp H."/>
            <person name="Overmann J."/>
            <person name="Amann R."/>
            <person name="Jetten M.S.M."/>
            <person name="Mascher T."/>
            <person name="Medema M.H."/>
            <person name="Devos D.P."/>
            <person name="Kaster A.-K."/>
            <person name="Ovreas L."/>
            <person name="Rohde M."/>
            <person name="Galperin M.Y."/>
            <person name="Jogler C."/>
        </authorList>
    </citation>
    <scope>NUCLEOTIDE SEQUENCE [LARGE SCALE GENOMIC DNA]</scope>
    <source>
        <strain evidence="2 3">LF1</strain>
    </source>
</reference>
<dbReference type="PROSITE" id="PS51257">
    <property type="entry name" value="PROKAR_LIPOPROTEIN"/>
    <property type="match status" value="1"/>
</dbReference>
<dbReference type="OrthoDB" id="248057at2"/>
<keyword evidence="3" id="KW-1185">Reference proteome</keyword>
<organism evidence="2 3">
    <name type="scientific">Rubripirellula obstinata</name>
    <dbReference type="NCBI Taxonomy" id="406547"/>
    <lineage>
        <taxon>Bacteria</taxon>
        <taxon>Pseudomonadati</taxon>
        <taxon>Planctomycetota</taxon>
        <taxon>Planctomycetia</taxon>
        <taxon>Pirellulales</taxon>
        <taxon>Pirellulaceae</taxon>
        <taxon>Rubripirellula</taxon>
    </lineage>
</organism>
<evidence type="ECO:0000313" key="2">
    <source>
        <dbReference type="EMBL" id="KAA1260908.1"/>
    </source>
</evidence>
<protein>
    <submittedName>
        <fullName evidence="2">Uncharacterized protein</fullName>
    </submittedName>
</protein>
<dbReference type="RefSeq" id="WP_068267221.1">
    <property type="nucleotide sequence ID" value="NZ_LWSK01000171.1"/>
</dbReference>
<evidence type="ECO:0000313" key="3">
    <source>
        <dbReference type="Proteomes" id="UP000322699"/>
    </source>
</evidence>
<proteinExistence type="predicted"/>
<comment type="caution">
    <text evidence="2">The sequence shown here is derived from an EMBL/GenBank/DDBJ whole genome shotgun (WGS) entry which is preliminary data.</text>
</comment>
<sequence>MSVRVFSVRLAILLIVLTSIVGCTAICSADWQQVDRDALADQFDDAAEKINEDRFPSANGSKRRFLRDYESADRFLSANTSKKNYRAWMKFIAADELVETLHDRDAMKNSQSARKIGREAVALRYRLIGTAPGLELPVLTQLRRSTEDLIDGVRFRDSDRSSQQIAKQMQKFAEDIRDMNANPSADDIASITQMIGLMEASGQSLDLVAQLRQRFGNPNVKVMVSEQVVQSAINRGVNESRPVRDCILGTRIVGTATLGGTVTANVLPAVGSARIEVMMNAAVNSRNVGYNGPVKLNTVSQGQVNVRRMLHVDESGVRAEPVVATASLNSQIVSIDHKLRLVRRIASKRAAEQKPKAERIGAERLRSQVSRQFAEQTDQASSFNAPDPMAKLRPILTRLDLMEPARLWGSTDSDIYVEATVADNDQLSAPSLPSLPSTRPIVGGRYDVALQVHETVVDNLISPILAGRTMTETEINELLSQAGTSQPKPEPKSAAPSILQTEDDSMSLEDDESDADEDEPPFEIDFARLRPIVFEARDQSIKLGIRGTRFSQGRRELKQSLEITANYLPTRMDDGSMMLIRTGDVEVDFPSRRRRLSVSQTGLKTTIEKKFANVFPEMLLHRPLQVPPTVKMEAIAGRSFRPQSIDARDGWVTITVIR</sequence>
<dbReference type="EMBL" id="VRLW01000001">
    <property type="protein sequence ID" value="KAA1260908.1"/>
    <property type="molecule type" value="Genomic_DNA"/>
</dbReference>
<evidence type="ECO:0000256" key="1">
    <source>
        <dbReference type="SAM" id="MobiDB-lite"/>
    </source>
</evidence>
<dbReference type="AlphaFoldDB" id="A0A5B1CID0"/>
<feature type="compositionally biased region" description="Acidic residues" evidence="1">
    <location>
        <begin position="501"/>
        <end position="522"/>
    </location>
</feature>
<accession>A0A5B1CID0</accession>
<gene>
    <name evidence="2" type="ORF">LF1_34500</name>
</gene>
<name>A0A5B1CID0_9BACT</name>
<feature type="region of interest" description="Disordered" evidence="1">
    <location>
        <begin position="481"/>
        <end position="522"/>
    </location>
</feature>
<dbReference type="Proteomes" id="UP000322699">
    <property type="component" value="Unassembled WGS sequence"/>
</dbReference>